<dbReference type="SMART" id="SM00388">
    <property type="entry name" value="HisKA"/>
    <property type="match status" value="1"/>
</dbReference>
<dbReference type="SUPFAM" id="SSF47384">
    <property type="entry name" value="Homodimeric domain of signal transducing histidine kinase"/>
    <property type="match status" value="1"/>
</dbReference>
<keyword evidence="5" id="KW-0808">Transferase</keyword>
<protein>
    <recommendedName>
        <fullName evidence="3">histidine kinase</fullName>
        <ecNumber evidence="3">2.7.13.3</ecNumber>
    </recommendedName>
</protein>
<dbReference type="InterPro" id="IPR005467">
    <property type="entry name" value="His_kinase_dom"/>
</dbReference>
<feature type="domain" description="HAMP" evidence="13">
    <location>
        <begin position="203"/>
        <end position="255"/>
    </location>
</feature>
<dbReference type="InterPro" id="IPR050428">
    <property type="entry name" value="TCS_sensor_his_kinase"/>
</dbReference>
<proteinExistence type="predicted"/>
<dbReference type="EC" id="2.7.13.3" evidence="3"/>
<feature type="transmembrane region" description="Helical" evidence="11">
    <location>
        <begin position="175"/>
        <end position="201"/>
    </location>
</feature>
<dbReference type="InterPro" id="IPR003661">
    <property type="entry name" value="HisK_dim/P_dom"/>
</dbReference>
<dbReference type="GO" id="GO:0000155">
    <property type="term" value="F:phosphorelay sensor kinase activity"/>
    <property type="evidence" value="ECO:0007669"/>
    <property type="project" value="InterPro"/>
</dbReference>
<keyword evidence="4" id="KW-0597">Phosphoprotein</keyword>
<comment type="caution">
    <text evidence="14">The sequence shown here is derived from an EMBL/GenBank/DDBJ whole genome shotgun (WGS) entry which is preliminary data.</text>
</comment>
<gene>
    <name evidence="14" type="ORF">JDP02_08170</name>
</gene>
<dbReference type="SMART" id="SM00304">
    <property type="entry name" value="HAMP"/>
    <property type="match status" value="1"/>
</dbReference>
<dbReference type="InterPro" id="IPR036097">
    <property type="entry name" value="HisK_dim/P_sf"/>
</dbReference>
<evidence type="ECO:0000256" key="9">
    <source>
        <dbReference type="ARBA" id="ARBA00023012"/>
    </source>
</evidence>
<dbReference type="Pfam" id="PF00672">
    <property type="entry name" value="HAMP"/>
    <property type="match status" value="1"/>
</dbReference>
<accession>A0A8I1L9U2</accession>
<keyword evidence="8 11" id="KW-1133">Transmembrane helix</keyword>
<dbReference type="EMBL" id="JAEHFL010000011">
    <property type="protein sequence ID" value="MBK3428482.1"/>
    <property type="molecule type" value="Genomic_DNA"/>
</dbReference>
<dbReference type="PROSITE" id="PS50109">
    <property type="entry name" value="HIS_KIN"/>
    <property type="match status" value="1"/>
</dbReference>
<keyword evidence="7 14" id="KW-0418">Kinase</keyword>
<evidence type="ECO:0000259" key="13">
    <source>
        <dbReference type="PROSITE" id="PS50885"/>
    </source>
</evidence>
<evidence type="ECO:0000256" key="11">
    <source>
        <dbReference type="SAM" id="Phobius"/>
    </source>
</evidence>
<evidence type="ECO:0000256" key="2">
    <source>
        <dbReference type="ARBA" id="ARBA00004236"/>
    </source>
</evidence>
<dbReference type="Gene3D" id="1.10.287.130">
    <property type="match status" value="1"/>
</dbReference>
<dbReference type="CDD" id="cd00082">
    <property type="entry name" value="HisKA"/>
    <property type="match status" value="1"/>
</dbReference>
<dbReference type="InterPro" id="IPR004358">
    <property type="entry name" value="Sig_transdc_His_kin-like_C"/>
</dbReference>
<feature type="domain" description="Histidine kinase" evidence="12">
    <location>
        <begin position="263"/>
        <end position="480"/>
    </location>
</feature>
<sequence>MILRKPASLAVASGRAQSTPLTEFSDRQGSWASRAPLRWRLATVTGLVVAVAVALMTLATYWVVSMSLTASVDDRLEAKADVLLRQSQDPRFMDNVDQEIEDFKSYNPGTRVALSPPSMSFSYGDTIPVGGDFHRTEDYTETSVRTVGGERVLAKRHDLGSTVVVAQSLAATQELIAILGTVLLIIVALGIVLAIFAGLIVSKTGMQPIARLKRAVDYVTQTNDLRPIEVSNNDEMAQLTTSFNQMLEALQESRSQQSQFVADAGHELKTPLTSMRTNIELLMMLNRAGGGFGMSDEDRKDLEDDVMSQMNELSTLIGDLVDLAREDGNEREPEPVDLCEVMMASLERARRRRPDVEFLVRFIPWELDGDPFALGRATLNLMDNAAKWSPATGTVRVSMEQLSTHEVRLRFDDSGPGIAPEEREKVFERFYRSAEARSMPGSGLGLAIVKSVIERHDGTIKIRESNDGGTRMEVILPGKPVPGEIYVDGLADPHEGLPSGKEDPSDRGEIFAQRWFNQG</sequence>
<dbReference type="CDD" id="cd06225">
    <property type="entry name" value="HAMP"/>
    <property type="match status" value="1"/>
</dbReference>
<dbReference type="InterPro" id="IPR003594">
    <property type="entry name" value="HATPase_dom"/>
</dbReference>
<dbReference type="PANTHER" id="PTHR45436:SF5">
    <property type="entry name" value="SENSOR HISTIDINE KINASE TRCS"/>
    <property type="match status" value="1"/>
</dbReference>
<comment type="subcellular location">
    <subcellularLocation>
        <location evidence="2">Cell membrane</location>
    </subcellularLocation>
</comment>
<evidence type="ECO:0000256" key="10">
    <source>
        <dbReference type="ARBA" id="ARBA00023136"/>
    </source>
</evidence>
<dbReference type="GO" id="GO:0005886">
    <property type="term" value="C:plasma membrane"/>
    <property type="evidence" value="ECO:0007669"/>
    <property type="project" value="UniProtKB-SubCell"/>
</dbReference>
<evidence type="ECO:0000256" key="5">
    <source>
        <dbReference type="ARBA" id="ARBA00022679"/>
    </source>
</evidence>
<comment type="catalytic activity">
    <reaction evidence="1">
        <text>ATP + protein L-histidine = ADP + protein N-phospho-L-histidine.</text>
        <dbReference type="EC" id="2.7.13.3"/>
    </reaction>
</comment>
<keyword evidence="10 11" id="KW-0472">Membrane</keyword>
<evidence type="ECO:0000256" key="1">
    <source>
        <dbReference type="ARBA" id="ARBA00000085"/>
    </source>
</evidence>
<reference evidence="14 15" key="1">
    <citation type="submission" date="2020-12" db="EMBL/GenBank/DDBJ databases">
        <title>Draft genome sequence of the commensal strain Corynebacterium tuberculostearicum MFP09/CIP 102622 isolated from human skin.</title>
        <authorList>
            <person name="Boukerb A.M."/>
            <person name="Janvier X."/>
            <person name="Feuilloley M.G.J."/>
            <person name="Groboillot A."/>
        </authorList>
    </citation>
    <scope>NUCLEOTIDE SEQUENCE [LARGE SCALE GENOMIC DNA]</scope>
    <source>
        <strain evidence="14 15">CIP 102622</strain>
    </source>
</reference>
<dbReference type="Pfam" id="PF02518">
    <property type="entry name" value="HATPase_c"/>
    <property type="match status" value="1"/>
</dbReference>
<dbReference type="SUPFAM" id="SSF158472">
    <property type="entry name" value="HAMP domain-like"/>
    <property type="match status" value="1"/>
</dbReference>
<keyword evidence="9" id="KW-0902">Two-component regulatory system</keyword>
<dbReference type="InterPro" id="IPR003660">
    <property type="entry name" value="HAMP_dom"/>
</dbReference>
<dbReference type="Gene3D" id="3.30.565.10">
    <property type="entry name" value="Histidine kinase-like ATPase, C-terminal domain"/>
    <property type="match status" value="1"/>
</dbReference>
<dbReference type="SUPFAM" id="SSF55874">
    <property type="entry name" value="ATPase domain of HSP90 chaperone/DNA topoisomerase II/histidine kinase"/>
    <property type="match status" value="1"/>
</dbReference>
<evidence type="ECO:0000256" key="4">
    <source>
        <dbReference type="ARBA" id="ARBA00022553"/>
    </source>
</evidence>
<dbReference type="PROSITE" id="PS50885">
    <property type="entry name" value="HAMP"/>
    <property type="match status" value="1"/>
</dbReference>
<dbReference type="PANTHER" id="PTHR45436">
    <property type="entry name" value="SENSOR HISTIDINE KINASE YKOH"/>
    <property type="match status" value="1"/>
</dbReference>
<evidence type="ECO:0000313" key="14">
    <source>
        <dbReference type="EMBL" id="MBK3428482.1"/>
    </source>
</evidence>
<dbReference type="CDD" id="cd00075">
    <property type="entry name" value="HATPase"/>
    <property type="match status" value="1"/>
</dbReference>
<name>A0A8I1L9U2_9CORY</name>
<dbReference type="InterPro" id="IPR036890">
    <property type="entry name" value="HATPase_C_sf"/>
</dbReference>
<keyword evidence="15" id="KW-1185">Reference proteome</keyword>
<organism evidence="14 15">
    <name type="scientific">Corynebacterium tuberculostearicum</name>
    <dbReference type="NCBI Taxonomy" id="38304"/>
    <lineage>
        <taxon>Bacteria</taxon>
        <taxon>Bacillati</taxon>
        <taxon>Actinomycetota</taxon>
        <taxon>Actinomycetes</taxon>
        <taxon>Mycobacteriales</taxon>
        <taxon>Corynebacteriaceae</taxon>
        <taxon>Corynebacterium</taxon>
    </lineage>
</organism>
<dbReference type="Gene3D" id="6.10.340.10">
    <property type="match status" value="1"/>
</dbReference>
<dbReference type="SMART" id="SM00387">
    <property type="entry name" value="HATPase_c"/>
    <property type="match status" value="1"/>
</dbReference>
<dbReference type="AlphaFoldDB" id="A0A8I1L9U2"/>
<evidence type="ECO:0000259" key="12">
    <source>
        <dbReference type="PROSITE" id="PS50109"/>
    </source>
</evidence>
<evidence type="ECO:0000256" key="7">
    <source>
        <dbReference type="ARBA" id="ARBA00022777"/>
    </source>
</evidence>
<dbReference type="Pfam" id="PF00512">
    <property type="entry name" value="HisKA"/>
    <property type="match status" value="1"/>
</dbReference>
<dbReference type="PRINTS" id="PR00344">
    <property type="entry name" value="BCTRLSENSOR"/>
</dbReference>
<keyword evidence="6 11" id="KW-0812">Transmembrane</keyword>
<evidence type="ECO:0000313" key="15">
    <source>
        <dbReference type="Proteomes" id="UP000603369"/>
    </source>
</evidence>
<feature type="transmembrane region" description="Helical" evidence="11">
    <location>
        <begin position="42"/>
        <end position="64"/>
    </location>
</feature>
<dbReference type="Proteomes" id="UP000603369">
    <property type="component" value="Unassembled WGS sequence"/>
</dbReference>
<evidence type="ECO:0000256" key="6">
    <source>
        <dbReference type="ARBA" id="ARBA00022692"/>
    </source>
</evidence>
<evidence type="ECO:0000256" key="3">
    <source>
        <dbReference type="ARBA" id="ARBA00012438"/>
    </source>
</evidence>
<evidence type="ECO:0000256" key="8">
    <source>
        <dbReference type="ARBA" id="ARBA00022989"/>
    </source>
</evidence>